<keyword evidence="2" id="KW-1185">Reference proteome</keyword>
<dbReference type="Proteomes" id="UP000887013">
    <property type="component" value="Unassembled WGS sequence"/>
</dbReference>
<reference evidence="1" key="1">
    <citation type="submission" date="2020-08" db="EMBL/GenBank/DDBJ databases">
        <title>Multicomponent nature underlies the extraordinary mechanical properties of spider dragline silk.</title>
        <authorList>
            <person name="Kono N."/>
            <person name="Nakamura H."/>
            <person name="Mori M."/>
            <person name="Yoshida Y."/>
            <person name="Ohtoshi R."/>
            <person name="Malay A.D."/>
            <person name="Moran D.A.P."/>
            <person name="Tomita M."/>
            <person name="Numata K."/>
            <person name="Arakawa K."/>
        </authorList>
    </citation>
    <scope>NUCLEOTIDE SEQUENCE</scope>
</reference>
<name>A0A8X6QH71_NEPPI</name>
<evidence type="ECO:0000313" key="1">
    <source>
        <dbReference type="EMBL" id="GFU26925.1"/>
    </source>
</evidence>
<evidence type="ECO:0000313" key="2">
    <source>
        <dbReference type="Proteomes" id="UP000887013"/>
    </source>
</evidence>
<gene>
    <name evidence="1" type="ORF">NPIL_33501</name>
</gene>
<sequence length="78" mass="8942">MINIAGRQHYFSDIAYVTSSELDNVAASLRRSGSRMSFLDKSLIAAEERSYFLNSLTDAGAEKEFKRPYRCLFVKRIE</sequence>
<dbReference type="EMBL" id="BMAW01081936">
    <property type="protein sequence ID" value="GFU26925.1"/>
    <property type="molecule type" value="Genomic_DNA"/>
</dbReference>
<dbReference type="AlphaFoldDB" id="A0A8X6QH71"/>
<proteinExistence type="predicted"/>
<protein>
    <submittedName>
        <fullName evidence="1">Uncharacterized protein</fullName>
    </submittedName>
</protein>
<comment type="caution">
    <text evidence="1">The sequence shown here is derived from an EMBL/GenBank/DDBJ whole genome shotgun (WGS) entry which is preliminary data.</text>
</comment>
<organism evidence="1 2">
    <name type="scientific">Nephila pilipes</name>
    <name type="common">Giant wood spider</name>
    <name type="synonym">Nephila maculata</name>
    <dbReference type="NCBI Taxonomy" id="299642"/>
    <lineage>
        <taxon>Eukaryota</taxon>
        <taxon>Metazoa</taxon>
        <taxon>Ecdysozoa</taxon>
        <taxon>Arthropoda</taxon>
        <taxon>Chelicerata</taxon>
        <taxon>Arachnida</taxon>
        <taxon>Araneae</taxon>
        <taxon>Araneomorphae</taxon>
        <taxon>Entelegynae</taxon>
        <taxon>Araneoidea</taxon>
        <taxon>Nephilidae</taxon>
        <taxon>Nephila</taxon>
    </lineage>
</organism>
<accession>A0A8X6QH71</accession>